<dbReference type="Proteomes" id="UP001500707">
    <property type="component" value="Unassembled WGS sequence"/>
</dbReference>
<dbReference type="EMBL" id="BAABCE010000007">
    <property type="protein sequence ID" value="GAA3554694.1"/>
    <property type="molecule type" value="Genomic_DNA"/>
</dbReference>
<evidence type="ECO:0000313" key="2">
    <source>
        <dbReference type="Proteomes" id="UP001500707"/>
    </source>
</evidence>
<reference evidence="2" key="1">
    <citation type="journal article" date="2019" name="Int. J. Syst. Evol. Microbiol.">
        <title>The Global Catalogue of Microorganisms (GCM) 10K type strain sequencing project: providing services to taxonomists for standard genome sequencing and annotation.</title>
        <authorList>
            <consortium name="The Broad Institute Genomics Platform"/>
            <consortium name="The Broad Institute Genome Sequencing Center for Infectious Disease"/>
            <person name="Wu L."/>
            <person name="Ma J."/>
        </authorList>
    </citation>
    <scope>NUCLEOTIDE SEQUENCE [LARGE SCALE GENOMIC DNA]</scope>
    <source>
        <strain evidence="2">JCM 17656</strain>
    </source>
</reference>
<sequence length="134" mass="14637">MDATEIPALPFVDEHTTLIKADTDAVWQELAALMDGSRGFKVAVSIPGQELAYVGRHPFSTYALIFHLNETPQGGTRLRAETRAAFPGRKGAVYRGLVIGTGAHALVVRHMLRKVRNNAAQGRGELRDKPPPPR</sequence>
<evidence type="ECO:0000313" key="1">
    <source>
        <dbReference type="EMBL" id="GAA3554694.1"/>
    </source>
</evidence>
<name>A0ABP6WRH9_9ACTN</name>
<evidence type="ECO:0008006" key="3">
    <source>
        <dbReference type="Google" id="ProtNLM"/>
    </source>
</evidence>
<organism evidence="1 2">
    <name type="scientific">Streptomyces osmaniensis</name>
    <dbReference type="NCBI Taxonomy" id="593134"/>
    <lineage>
        <taxon>Bacteria</taxon>
        <taxon>Bacillati</taxon>
        <taxon>Actinomycetota</taxon>
        <taxon>Actinomycetes</taxon>
        <taxon>Kitasatosporales</taxon>
        <taxon>Streptomycetaceae</taxon>
        <taxon>Streptomyces</taxon>
    </lineage>
</organism>
<keyword evidence="2" id="KW-1185">Reference proteome</keyword>
<gene>
    <name evidence="1" type="ORF">GCM10022295_41080</name>
</gene>
<protein>
    <recommendedName>
        <fullName evidence="3">YdhG-like domain-containing protein</fullName>
    </recommendedName>
</protein>
<comment type="caution">
    <text evidence="1">The sequence shown here is derived from an EMBL/GenBank/DDBJ whole genome shotgun (WGS) entry which is preliminary data.</text>
</comment>
<proteinExistence type="predicted"/>
<dbReference type="RefSeq" id="WP_346182904.1">
    <property type="nucleotide sequence ID" value="NZ_BAABCE010000007.1"/>
</dbReference>
<accession>A0ABP6WRH9</accession>